<feature type="region of interest" description="Disordered" evidence="6">
    <location>
        <begin position="1085"/>
        <end position="1137"/>
    </location>
</feature>
<feature type="domain" description="HTH HARE-type" evidence="8">
    <location>
        <begin position="350"/>
        <end position="419"/>
    </location>
</feature>
<organism evidence="11 12">
    <name type="scientific">Chloropicon primus</name>
    <dbReference type="NCBI Taxonomy" id="1764295"/>
    <lineage>
        <taxon>Eukaryota</taxon>
        <taxon>Viridiplantae</taxon>
        <taxon>Chlorophyta</taxon>
        <taxon>Chloropicophyceae</taxon>
        <taxon>Chloropicales</taxon>
        <taxon>Chloropicaceae</taxon>
        <taxon>Chloropicon</taxon>
    </lineage>
</organism>
<feature type="compositionally biased region" description="Acidic residues" evidence="6">
    <location>
        <begin position="916"/>
        <end position="927"/>
    </location>
</feature>
<feature type="region of interest" description="Disordered" evidence="6">
    <location>
        <begin position="424"/>
        <end position="466"/>
    </location>
</feature>
<dbReference type="PANTHER" id="PTHR15546:SF2">
    <property type="entry name" value="DDT DOMAIN-CONTAINING PROTEIN DDB_G0282237"/>
    <property type="match status" value="1"/>
</dbReference>
<sequence>MPLLGRVVYEVKPGRGGITYKAEPEPKKEAKEAKDDQVKAEKENGDPMEIDKDKGKEATTPVKQDKGAGATADKQQQVVAAAKRPAKALTDVFVMRITGEVFESYEDYLVAHRSYCARKWSCRYTGASNLTFEEALQSETKHGLYSGEMPATHVEPALRVLHHSLLNTEMVVRKIVSTFTGQLVPGESVMVGEKDYVVVEEVEQDRTPEATGSSKHFKLREKVHGNVLPCLARELIKRKKHPLNKHMVRKWLYDVAENKTIYENKHLEVRGSRKKNAWFVLPDLAKKFSLPEELPFGLSFTPAMSKKNRDKIAAKEAREKRKLEEKESREAAKKVKKMERNPNVTVLKHGSMKFAAFEVLKNAGDQGLSVNDIIQRAQAAGLRDFSTTNAAYNKLFGSLCAAPHLFTKIDKGIFCIRKPSGEEGDEGPIIHVEGPRTPDERDSKRKGANGAAFTSSPPGGGKPKESHMVKIAKAAVQKLEERVAKAEEAIKEITNTIQLQAKEKPKKIEVPPELIWNPELETFTGDEYDRKAVMGHRKWVETEKARMAHEADLYVKQHKQAEKKAKLASKAQLQKATGELYAAREQLKKAQKVLVKAESISLIKSGDFSAIQLTKDKDLQRELERERVLAEKKMKREEEKEQNRLKREKEMEERRRLKEIANLERRFPLEDKLLVEEINKLREKDLPIDLPRDLPEVHDAVDSSFVKLCEVATCLFIFGKMLGMQPLKFHELAEMVKLPGPALAGLYRDLLSVLLLDGSQHPSGLRRIRRWIYTMTSEWGCVAWPDVLARYILTKPGVGDMVKSAACQLQEKEYQKISYEDHVELLRFLLDDVVETRLVHEEIDRWQEEREDFISQKREARMDLNRKRRERAEAEKEKRRKIEEEKKKKKEEILRLMEEARDRGEDATAIKFDHLDDNDEDDEDDEERFQIPEEKLEYQGDPMDRKAVLAHRKWVEAEKTRLSREYEVYIKEKHKRQREEQIRLKEEQKAIEEEESTHDRMQDALDRELDKRPIRLAPLGLDRNKVKYYWNMAGQKTAIYAQSPETGDWKCFSDEKTLDDLLGSLDSRGKRESILLENMQRKQASIRSSFGKEGEDVTSKPARSERTRSSSRLASVPNYSENGSGRNLGTLSSSSTESDVLDCEQDSLEFLGHELESIAITADKCNVPYVVASEAAGDDATDNPGWKPWLLKMKAALKDEEGLSIQSIETLLLDMEDAIWNNFPNAEDDFVASGKINGDFAEMMDNSSSDEEIDERSLEGYAKMKRKMRNKLLWFSNQEREAWKQLVTDSKTVSQVGYCAAVLEQRFTIVQRTMSKKKGARR</sequence>
<dbReference type="EMBL" id="CP031051">
    <property type="protein sequence ID" value="QDZ25752.1"/>
    <property type="molecule type" value="Genomic_DNA"/>
</dbReference>
<feature type="compositionally biased region" description="Basic and acidic residues" evidence="6">
    <location>
        <begin position="433"/>
        <end position="445"/>
    </location>
</feature>
<feature type="compositionally biased region" description="Basic and acidic residues" evidence="6">
    <location>
        <begin position="22"/>
        <end position="57"/>
    </location>
</feature>
<feature type="compositionally biased region" description="Basic and acidic residues" evidence="6">
    <location>
        <begin position="905"/>
        <end position="915"/>
    </location>
</feature>
<gene>
    <name evidence="11" type="ORF">A3770_18p82700</name>
    <name evidence="9" type="ORF">CPRI1469_LOCUS5331</name>
    <name evidence="10" type="ORF">CPRI1469_LOCUS5332</name>
</gene>
<evidence type="ECO:0000256" key="4">
    <source>
        <dbReference type="PROSITE-ProRule" id="PRU00475"/>
    </source>
</evidence>
<dbReference type="PROSITE" id="PS51136">
    <property type="entry name" value="WAC"/>
    <property type="match status" value="1"/>
</dbReference>
<dbReference type="InterPro" id="IPR053271">
    <property type="entry name" value="DDT_domain"/>
</dbReference>
<feature type="domain" description="WAC" evidence="7">
    <location>
        <begin position="90"/>
        <end position="195"/>
    </location>
</feature>
<feature type="coiled-coil region" evidence="5">
    <location>
        <begin position="974"/>
        <end position="1011"/>
    </location>
</feature>
<accession>A0A5B8N111</accession>
<dbReference type="EMBL" id="HBHL01008140">
    <property type="protein sequence ID" value="CAD9716476.1"/>
    <property type="molecule type" value="Transcribed_RNA"/>
</dbReference>
<comment type="subcellular location">
    <subcellularLocation>
        <location evidence="1 4">Nucleus</location>
    </subcellularLocation>
</comment>
<dbReference type="PROSITE" id="PS51913">
    <property type="entry name" value="HTH_HARE"/>
    <property type="match status" value="1"/>
</dbReference>
<reference evidence="9" key="2">
    <citation type="submission" date="2021-01" db="EMBL/GenBank/DDBJ databases">
        <authorList>
            <person name="Corre E."/>
            <person name="Pelletier E."/>
            <person name="Niang G."/>
            <person name="Scheremetjew M."/>
            <person name="Finn R."/>
            <person name="Kale V."/>
            <person name="Holt S."/>
            <person name="Cochrane G."/>
            <person name="Meng A."/>
            <person name="Brown T."/>
            <person name="Cohen L."/>
        </authorList>
    </citation>
    <scope>NUCLEOTIDE SEQUENCE</scope>
    <source>
        <strain evidence="9">CCMP1205</strain>
    </source>
</reference>
<feature type="region of interest" description="Disordered" evidence="6">
    <location>
        <begin position="15"/>
        <end position="73"/>
    </location>
</feature>
<feature type="region of interest" description="Disordered" evidence="6">
    <location>
        <begin position="905"/>
        <end position="934"/>
    </location>
</feature>
<dbReference type="InterPro" id="IPR028941">
    <property type="entry name" value="WHIM2_dom"/>
</dbReference>
<dbReference type="Proteomes" id="UP000316726">
    <property type="component" value="Chromosome 18"/>
</dbReference>
<feature type="compositionally biased region" description="Basic and acidic residues" evidence="6">
    <location>
        <begin position="315"/>
        <end position="333"/>
    </location>
</feature>
<feature type="region of interest" description="Disordered" evidence="6">
    <location>
        <begin position="864"/>
        <end position="883"/>
    </location>
</feature>
<keyword evidence="3 4" id="KW-0539">Nucleus</keyword>
<dbReference type="EMBL" id="HBHL01008139">
    <property type="protein sequence ID" value="CAD9716475.1"/>
    <property type="molecule type" value="Transcribed_RNA"/>
</dbReference>
<evidence type="ECO:0000313" key="12">
    <source>
        <dbReference type="Proteomes" id="UP000316726"/>
    </source>
</evidence>
<dbReference type="PANTHER" id="PTHR15546">
    <property type="entry name" value="BROMODOMAIN ADJACENT TO ZINC FINGER DOMAIN, 2A"/>
    <property type="match status" value="1"/>
</dbReference>
<protein>
    <submittedName>
        <fullName evidence="11">Uncharacterized protein</fullName>
    </submittedName>
</protein>
<evidence type="ECO:0000313" key="10">
    <source>
        <dbReference type="EMBL" id="CAD9716476.1"/>
    </source>
</evidence>
<feature type="compositionally biased region" description="Basic and acidic residues" evidence="6">
    <location>
        <begin position="1090"/>
        <end position="1108"/>
    </location>
</feature>
<reference evidence="11 12" key="1">
    <citation type="submission" date="2018-07" db="EMBL/GenBank/DDBJ databases">
        <title>The complete nuclear genome of the prasinophyte Chloropicon primus (CCMP1205).</title>
        <authorList>
            <person name="Pombert J.-F."/>
            <person name="Otis C."/>
            <person name="Turmel M."/>
            <person name="Lemieux C."/>
        </authorList>
    </citation>
    <scope>NUCLEOTIDE SEQUENCE [LARGE SCALE GENOMIC DNA]</scope>
    <source>
        <strain evidence="11 12">CCMP1205</strain>
    </source>
</reference>
<evidence type="ECO:0000259" key="8">
    <source>
        <dbReference type="PROSITE" id="PS51913"/>
    </source>
</evidence>
<dbReference type="InterPro" id="IPR013136">
    <property type="entry name" value="WSTF_Acf1_Cbp146"/>
</dbReference>
<feature type="coiled-coil region" evidence="5">
    <location>
        <begin position="469"/>
        <end position="503"/>
    </location>
</feature>
<keyword evidence="2" id="KW-0804">Transcription</keyword>
<proteinExistence type="predicted"/>
<evidence type="ECO:0000256" key="6">
    <source>
        <dbReference type="SAM" id="MobiDB-lite"/>
    </source>
</evidence>
<evidence type="ECO:0000256" key="5">
    <source>
        <dbReference type="SAM" id="Coils"/>
    </source>
</evidence>
<dbReference type="Pfam" id="PF05066">
    <property type="entry name" value="HARE-HTH"/>
    <property type="match status" value="1"/>
</dbReference>
<feature type="region of interest" description="Disordered" evidence="6">
    <location>
        <begin position="315"/>
        <end position="337"/>
    </location>
</feature>
<evidence type="ECO:0000313" key="11">
    <source>
        <dbReference type="EMBL" id="QDZ25752.1"/>
    </source>
</evidence>
<dbReference type="STRING" id="1764295.A0A5B8N111"/>
<evidence type="ECO:0000313" key="9">
    <source>
        <dbReference type="EMBL" id="CAD9716475.1"/>
    </source>
</evidence>
<dbReference type="OrthoDB" id="510577at2759"/>
<dbReference type="Pfam" id="PF15613">
    <property type="entry name" value="WSD"/>
    <property type="match status" value="1"/>
</dbReference>
<keyword evidence="5" id="KW-0175">Coiled coil</keyword>
<name>A0A5B8N111_9CHLO</name>
<dbReference type="Pfam" id="PF10537">
    <property type="entry name" value="WAC_Acf1_DNA_bd"/>
    <property type="match status" value="1"/>
</dbReference>
<feature type="compositionally biased region" description="Polar residues" evidence="6">
    <location>
        <begin position="1110"/>
        <end position="1137"/>
    </location>
</feature>
<feature type="coiled-coil region" evidence="5">
    <location>
        <begin position="620"/>
        <end position="666"/>
    </location>
</feature>
<dbReference type="GO" id="GO:0005634">
    <property type="term" value="C:nucleus"/>
    <property type="evidence" value="ECO:0007669"/>
    <property type="project" value="UniProtKB-SubCell"/>
</dbReference>
<evidence type="ECO:0000256" key="3">
    <source>
        <dbReference type="ARBA" id="ARBA00023242"/>
    </source>
</evidence>
<keyword evidence="12" id="KW-1185">Reference proteome</keyword>
<dbReference type="InterPro" id="IPR007759">
    <property type="entry name" value="Asxl_HARE-HTH"/>
</dbReference>
<dbReference type="GO" id="GO:0006355">
    <property type="term" value="P:regulation of DNA-templated transcription"/>
    <property type="evidence" value="ECO:0007669"/>
    <property type="project" value="InterPro"/>
</dbReference>
<evidence type="ECO:0000256" key="2">
    <source>
        <dbReference type="ARBA" id="ARBA00023163"/>
    </source>
</evidence>
<evidence type="ECO:0000259" key="7">
    <source>
        <dbReference type="PROSITE" id="PS51136"/>
    </source>
</evidence>
<evidence type="ECO:0000256" key="1">
    <source>
        <dbReference type="ARBA" id="ARBA00004123"/>
    </source>
</evidence>